<keyword evidence="3 4" id="KW-0443">Lipid metabolism</keyword>
<dbReference type="Proteomes" id="UP001204376">
    <property type="component" value="Unassembled WGS sequence"/>
</dbReference>
<feature type="short sequence motif" description="DGA/G" evidence="4">
    <location>
        <begin position="151"/>
        <end position="153"/>
    </location>
</feature>
<feature type="short sequence motif" description="GXSXG" evidence="4">
    <location>
        <begin position="37"/>
        <end position="41"/>
    </location>
</feature>
<gene>
    <name evidence="6" type="ORF">NPE20_14520</name>
</gene>
<feature type="active site" description="Proton acceptor" evidence="4">
    <location>
        <position position="151"/>
    </location>
</feature>
<feature type="domain" description="PNPLA" evidence="5">
    <location>
        <begin position="6"/>
        <end position="164"/>
    </location>
</feature>
<evidence type="ECO:0000259" key="5">
    <source>
        <dbReference type="PROSITE" id="PS51635"/>
    </source>
</evidence>
<dbReference type="InterPro" id="IPR050301">
    <property type="entry name" value="NTE"/>
</dbReference>
<reference evidence="6 7" key="1">
    <citation type="submission" date="2022-07" db="EMBL/GenBank/DDBJ databases">
        <title>Mucilaginibacter sp. JC4.</title>
        <authorList>
            <person name="Le V."/>
            <person name="Ko S.-R."/>
            <person name="Ahn C.-Y."/>
            <person name="Oh H.-M."/>
        </authorList>
    </citation>
    <scope>NUCLEOTIDE SEQUENCE [LARGE SCALE GENOMIC DNA]</scope>
    <source>
        <strain evidence="6 7">JC4</strain>
    </source>
</reference>
<feature type="active site" description="Nucleophile" evidence="4">
    <location>
        <position position="39"/>
    </location>
</feature>
<dbReference type="InterPro" id="IPR002641">
    <property type="entry name" value="PNPLA_dom"/>
</dbReference>
<keyword evidence="2 4" id="KW-0442">Lipid degradation</keyword>
<dbReference type="PANTHER" id="PTHR14226">
    <property type="entry name" value="NEUROPATHY TARGET ESTERASE/SWISS CHEESE D.MELANOGASTER"/>
    <property type="match status" value="1"/>
</dbReference>
<name>A0ABT1T3Y8_9SPHI</name>
<evidence type="ECO:0000256" key="1">
    <source>
        <dbReference type="ARBA" id="ARBA00022801"/>
    </source>
</evidence>
<comment type="caution">
    <text evidence="6">The sequence shown here is derived from an EMBL/GenBank/DDBJ whole genome shotgun (WGS) entry which is preliminary data.</text>
</comment>
<dbReference type="RefSeq" id="WP_256539375.1">
    <property type="nucleotide sequence ID" value="NZ_JANHOH010000002.1"/>
</dbReference>
<accession>A0ABT1T3Y8</accession>
<evidence type="ECO:0000256" key="2">
    <source>
        <dbReference type="ARBA" id="ARBA00022963"/>
    </source>
</evidence>
<dbReference type="SUPFAM" id="SSF52151">
    <property type="entry name" value="FabD/lysophospholipase-like"/>
    <property type="match status" value="1"/>
</dbReference>
<dbReference type="Gene3D" id="3.40.1090.10">
    <property type="entry name" value="Cytosolic phospholipase A2 catalytic domain"/>
    <property type="match status" value="1"/>
</dbReference>
<dbReference type="EMBL" id="JANHOH010000002">
    <property type="protein sequence ID" value="MCQ6959188.1"/>
    <property type="molecule type" value="Genomic_DNA"/>
</dbReference>
<dbReference type="PANTHER" id="PTHR14226:SF29">
    <property type="entry name" value="NEUROPATHY TARGET ESTERASE SWS"/>
    <property type="match status" value="1"/>
</dbReference>
<evidence type="ECO:0000256" key="3">
    <source>
        <dbReference type="ARBA" id="ARBA00023098"/>
    </source>
</evidence>
<keyword evidence="7" id="KW-1185">Reference proteome</keyword>
<evidence type="ECO:0000313" key="6">
    <source>
        <dbReference type="EMBL" id="MCQ6959188.1"/>
    </source>
</evidence>
<dbReference type="Pfam" id="PF01734">
    <property type="entry name" value="Patatin"/>
    <property type="match status" value="1"/>
</dbReference>
<protein>
    <submittedName>
        <fullName evidence="6">Patatin-like phospholipase family protein</fullName>
    </submittedName>
</protein>
<keyword evidence="1 4" id="KW-0378">Hydrolase</keyword>
<proteinExistence type="predicted"/>
<dbReference type="InterPro" id="IPR016035">
    <property type="entry name" value="Acyl_Trfase/lysoPLipase"/>
</dbReference>
<sequence length="252" mass="27175">MIKTGLVLSGGGARAIAHLGVLQGMREVGIEPACISGVSAGAIIGALYAADYTPLQIMDMIKEYSSSSLAKMMLLPGGLFSAAGLKKILRSVIDKDSFEALRIPLFVTTTDIISGTSVTFSQGQLFDVVVGSSSVPAMFSPVKHGGYYLVDGGVLNNFPVECLTGHCDRIIGSHVNKLYPLKPKQLGRLKVLERCFHLAIAHTVKRNSSSVDLLIEPQLAKYGMFEMKFARQIFEAGYSSLMANEELLLSWK</sequence>
<comment type="caution">
    <text evidence="4">Lacks conserved residue(s) required for the propagation of feature annotation.</text>
</comment>
<evidence type="ECO:0000313" key="7">
    <source>
        <dbReference type="Proteomes" id="UP001204376"/>
    </source>
</evidence>
<dbReference type="CDD" id="cd07205">
    <property type="entry name" value="Pat_PNPLA6_PNPLA7_NTE1_like"/>
    <property type="match status" value="1"/>
</dbReference>
<evidence type="ECO:0000256" key="4">
    <source>
        <dbReference type="PROSITE-ProRule" id="PRU01161"/>
    </source>
</evidence>
<dbReference type="PROSITE" id="PS51635">
    <property type="entry name" value="PNPLA"/>
    <property type="match status" value="1"/>
</dbReference>
<organism evidence="6 7">
    <name type="scientific">Mucilaginibacter aquariorum</name>
    <dbReference type="NCBI Taxonomy" id="2967225"/>
    <lineage>
        <taxon>Bacteria</taxon>
        <taxon>Pseudomonadati</taxon>
        <taxon>Bacteroidota</taxon>
        <taxon>Sphingobacteriia</taxon>
        <taxon>Sphingobacteriales</taxon>
        <taxon>Sphingobacteriaceae</taxon>
        <taxon>Mucilaginibacter</taxon>
    </lineage>
</organism>